<reference evidence="2" key="1">
    <citation type="journal article" date="2013" name="Genome Announc.">
        <title>Complete Chromosome Sequence of Carnobacterium maltaromaticum LMA 28.</title>
        <authorList>
            <person name="Cailliez-Grimal C."/>
            <person name="Chaillou S."/>
            <person name="Anba-Mondoloni J."/>
            <person name="Loux V."/>
            <person name="Afzal M.I."/>
            <person name="Rahman A."/>
            <person name="Kergourlay G."/>
            <person name="Champomier-Verges M.C."/>
            <person name="Zagorec M."/>
            <person name="Dalgaard P."/>
            <person name="Leisner J.J."/>
            <person name="Prevost H."/>
            <person name="Revol-Junelles A.M."/>
            <person name="Borges F."/>
        </authorList>
    </citation>
    <scope>NUCLEOTIDE SEQUENCE</scope>
    <source>
        <strain evidence="2">LMA28</strain>
    </source>
</reference>
<evidence type="ECO:0000313" key="1">
    <source>
        <dbReference type="EMBL" id="CCO12814.2"/>
    </source>
</evidence>
<evidence type="ECO:0000313" key="2">
    <source>
        <dbReference type="Proteomes" id="UP000000212"/>
    </source>
</evidence>
<sequence>MKIIPSMEETFKNDILFMGVSDWRDFSTKEIKGVEIHCVEGEFFESFDVRIKGAKRDMFKDIERRQQVTFNDFKINTWNFNGKKGLTISASSMHILD</sequence>
<gene>
    <name evidence="1" type="ORF">BN424_3393</name>
</gene>
<dbReference type="KEGG" id="cml:BN424_3393"/>
<name>K8E7D0_CARML</name>
<dbReference type="HOGENOM" id="CLU_2341602_0_0_9"/>
<dbReference type="STRING" id="1234679.BN424_3393"/>
<dbReference type="RefSeq" id="WP_015077755.1">
    <property type="nucleotide sequence ID" value="NC_019425.2"/>
</dbReference>
<accession>K8E7D0</accession>
<protein>
    <submittedName>
        <fullName evidence="1">Uncharacterized protein</fullName>
    </submittedName>
</protein>
<keyword evidence="2" id="KW-1185">Reference proteome</keyword>
<organism evidence="1 2">
    <name type="scientific">Carnobacterium maltaromaticum LMA28</name>
    <dbReference type="NCBI Taxonomy" id="1234679"/>
    <lineage>
        <taxon>Bacteria</taxon>
        <taxon>Bacillati</taxon>
        <taxon>Bacillota</taxon>
        <taxon>Bacilli</taxon>
        <taxon>Lactobacillales</taxon>
        <taxon>Carnobacteriaceae</taxon>
        <taxon>Carnobacterium</taxon>
    </lineage>
</organism>
<dbReference type="AlphaFoldDB" id="K8E7D0"/>
<dbReference type="Proteomes" id="UP000000212">
    <property type="component" value="Chromosome"/>
</dbReference>
<dbReference type="EMBL" id="HE999757">
    <property type="protein sequence ID" value="CCO12814.2"/>
    <property type="molecule type" value="Genomic_DNA"/>
</dbReference>
<proteinExistence type="predicted"/>